<dbReference type="GO" id="GO:0046872">
    <property type="term" value="F:metal ion binding"/>
    <property type="evidence" value="ECO:0007669"/>
    <property type="project" value="UniProtKB-KW"/>
</dbReference>
<dbReference type="AlphaFoldDB" id="A0A1P8KPJ7"/>
<keyword evidence="6" id="KW-0732">Signal</keyword>
<keyword evidence="1 4" id="KW-0349">Heme</keyword>
<dbReference type="InterPro" id="IPR036249">
    <property type="entry name" value="Thioredoxin-like_sf"/>
</dbReference>
<feature type="signal peptide" evidence="6">
    <location>
        <begin position="1"/>
        <end position="19"/>
    </location>
</feature>
<feature type="domain" description="Cytochrome c" evidence="7">
    <location>
        <begin position="19"/>
        <end position="143"/>
    </location>
</feature>
<dbReference type="Gene3D" id="3.40.30.10">
    <property type="entry name" value="Glutaredoxin"/>
    <property type="match status" value="1"/>
</dbReference>
<dbReference type="Pfam" id="PF13098">
    <property type="entry name" value="Thioredoxin_2"/>
    <property type="match status" value="1"/>
</dbReference>
<keyword evidence="5" id="KW-0175">Coiled coil</keyword>
<dbReference type="STRING" id="1850254.LPB137_11495"/>
<dbReference type="SUPFAM" id="SSF46626">
    <property type="entry name" value="Cytochrome c"/>
    <property type="match status" value="1"/>
</dbReference>
<dbReference type="InterPro" id="IPR009056">
    <property type="entry name" value="Cyt_c-like_dom"/>
</dbReference>
<evidence type="ECO:0000256" key="6">
    <source>
        <dbReference type="SAM" id="SignalP"/>
    </source>
</evidence>
<dbReference type="SUPFAM" id="SSF52833">
    <property type="entry name" value="Thioredoxin-like"/>
    <property type="match status" value="1"/>
</dbReference>
<evidence type="ECO:0000256" key="2">
    <source>
        <dbReference type="ARBA" id="ARBA00022723"/>
    </source>
</evidence>
<dbReference type="InterPro" id="IPR012336">
    <property type="entry name" value="Thioredoxin-like_fold"/>
</dbReference>
<protein>
    <submittedName>
        <fullName evidence="8">Thioredoxin family protein</fullName>
    </submittedName>
</protein>
<dbReference type="Gene3D" id="1.10.760.10">
    <property type="entry name" value="Cytochrome c-like domain"/>
    <property type="match status" value="1"/>
</dbReference>
<proteinExistence type="predicted"/>
<dbReference type="Proteomes" id="UP000186074">
    <property type="component" value="Chromosome"/>
</dbReference>
<keyword evidence="9" id="KW-1185">Reference proteome</keyword>
<sequence length="268" mass="31433">MLKKALLLIFITFISSLNANFKDGEKIFLQKCSSCHGKFIDMKTLKTNFFEKENKLLNLKYPTENMLAYAIIDSPKHIGDNNDLEMQQIEIEEYLKSYLTNPDLNNSICEPSIIKYYDKKLSNNYNLNDEDLSSLAIYFMNYKKERLKNTKKEIRVLSKNYNEAELLNDAKKENKKILVYATSKTCHFCKKMDKEVLSLNEVKNKIDEDYLFLKIDIEDVKLPFNLAKGYRGMTPTFFALENNGKLKNKYPGSWNKKDFLLILKENNK</sequence>
<dbReference type="RefSeq" id="WP_076088201.1">
    <property type="nucleotide sequence ID" value="NZ_CP019070.1"/>
</dbReference>
<keyword evidence="2 4" id="KW-0479">Metal-binding</keyword>
<gene>
    <name evidence="8" type="ORF">LPB137_11495</name>
</gene>
<reference evidence="8 9" key="1">
    <citation type="submission" date="2017-01" db="EMBL/GenBank/DDBJ databases">
        <title>Genome sequencing of Arcobacter sp. LPB0137.</title>
        <authorList>
            <person name="Lee G.-W."/>
            <person name="Yi H."/>
        </authorList>
    </citation>
    <scope>NUCLEOTIDE SEQUENCE [LARGE SCALE GENOMIC DNA]</scope>
    <source>
        <strain evidence="8 9">LPB0137</strain>
    </source>
</reference>
<evidence type="ECO:0000256" key="1">
    <source>
        <dbReference type="ARBA" id="ARBA00022617"/>
    </source>
</evidence>
<evidence type="ECO:0000259" key="7">
    <source>
        <dbReference type="PROSITE" id="PS51007"/>
    </source>
</evidence>
<dbReference type="EMBL" id="CP019070">
    <property type="protein sequence ID" value="APW66431.1"/>
    <property type="molecule type" value="Genomic_DNA"/>
</dbReference>
<name>A0A1P8KPJ7_9BACT</name>
<feature type="coiled-coil region" evidence="5">
    <location>
        <begin position="140"/>
        <end position="174"/>
    </location>
</feature>
<organism evidence="8 9">
    <name type="scientific">Poseidonibacter parvus</name>
    <dbReference type="NCBI Taxonomy" id="1850254"/>
    <lineage>
        <taxon>Bacteria</taxon>
        <taxon>Pseudomonadati</taxon>
        <taxon>Campylobacterota</taxon>
        <taxon>Epsilonproteobacteria</taxon>
        <taxon>Campylobacterales</taxon>
        <taxon>Arcobacteraceae</taxon>
        <taxon>Poseidonibacter</taxon>
    </lineage>
</organism>
<evidence type="ECO:0000313" key="8">
    <source>
        <dbReference type="EMBL" id="APW66431.1"/>
    </source>
</evidence>
<dbReference type="GO" id="GO:0009055">
    <property type="term" value="F:electron transfer activity"/>
    <property type="evidence" value="ECO:0007669"/>
    <property type="project" value="InterPro"/>
</dbReference>
<evidence type="ECO:0000313" key="9">
    <source>
        <dbReference type="Proteomes" id="UP000186074"/>
    </source>
</evidence>
<dbReference type="PROSITE" id="PS51007">
    <property type="entry name" value="CYTC"/>
    <property type="match status" value="1"/>
</dbReference>
<feature type="chain" id="PRO_5012885118" evidence="6">
    <location>
        <begin position="20"/>
        <end position="268"/>
    </location>
</feature>
<dbReference type="OrthoDB" id="5372481at2"/>
<dbReference type="InterPro" id="IPR036909">
    <property type="entry name" value="Cyt_c-like_dom_sf"/>
</dbReference>
<keyword evidence="3 4" id="KW-0408">Iron</keyword>
<evidence type="ECO:0000256" key="3">
    <source>
        <dbReference type="ARBA" id="ARBA00023004"/>
    </source>
</evidence>
<evidence type="ECO:0000256" key="4">
    <source>
        <dbReference type="PROSITE-ProRule" id="PRU00433"/>
    </source>
</evidence>
<dbReference type="KEGG" id="alp:LPB137_11495"/>
<dbReference type="GO" id="GO:0020037">
    <property type="term" value="F:heme binding"/>
    <property type="evidence" value="ECO:0007669"/>
    <property type="project" value="InterPro"/>
</dbReference>
<evidence type="ECO:0000256" key="5">
    <source>
        <dbReference type="SAM" id="Coils"/>
    </source>
</evidence>
<accession>A0A1P8KPJ7</accession>